<dbReference type="Pfam" id="PF04773">
    <property type="entry name" value="FecR"/>
    <property type="match status" value="1"/>
</dbReference>
<dbReference type="InterPro" id="IPR012373">
    <property type="entry name" value="Ferrdict_sens_TM"/>
</dbReference>
<feature type="domain" description="FecR protein" evidence="2">
    <location>
        <begin position="124"/>
        <end position="218"/>
    </location>
</feature>
<dbReference type="InterPro" id="IPR032508">
    <property type="entry name" value="FecR_C"/>
</dbReference>
<evidence type="ECO:0000313" key="4">
    <source>
        <dbReference type="EMBL" id="TSE05548.1"/>
    </source>
</evidence>
<feature type="domain" description="Protein FecR C-terminal" evidence="3">
    <location>
        <begin position="266"/>
        <end position="335"/>
    </location>
</feature>
<dbReference type="EMBL" id="VLNR01000059">
    <property type="protein sequence ID" value="TSE05548.1"/>
    <property type="molecule type" value="Genomic_DNA"/>
</dbReference>
<dbReference type="Pfam" id="PF16344">
    <property type="entry name" value="FecR_C"/>
    <property type="match status" value="1"/>
</dbReference>
<dbReference type="RefSeq" id="WP_143918009.1">
    <property type="nucleotide sequence ID" value="NZ_CANLVC010000006.1"/>
</dbReference>
<keyword evidence="1" id="KW-0812">Transmembrane</keyword>
<keyword evidence="1" id="KW-1133">Transmembrane helix</keyword>
<dbReference type="PANTHER" id="PTHR30273">
    <property type="entry name" value="PERIPLASMIC SIGNAL SENSOR AND SIGMA FACTOR ACTIVATOR FECR-RELATED"/>
    <property type="match status" value="1"/>
</dbReference>
<dbReference type="Gene3D" id="2.60.120.1440">
    <property type="match status" value="1"/>
</dbReference>
<keyword evidence="5" id="KW-1185">Reference proteome</keyword>
<reference evidence="4 5" key="1">
    <citation type="submission" date="2019-07" db="EMBL/GenBank/DDBJ databases">
        <title>The draft genome sequence of Aquimarina algiphila M91.</title>
        <authorList>
            <person name="Meng X."/>
        </authorList>
    </citation>
    <scope>NUCLEOTIDE SEQUENCE [LARGE SCALE GENOMIC DNA]</scope>
    <source>
        <strain evidence="4 5">M91</strain>
    </source>
</reference>
<sequence length="336" mass="38179">MLTKEEKDLLKSRIGTSILEYRNKRRKRRLGYIVSTAAAIAILVISINYTSGFYNNSSKIKDYVHTTDLDIHNNGDVKLVLNEKEEIKITESSSSITYSSTGDELDINSSKKVAQSSKNTFNTIIVPYGKRTKITLSEGTKVWLNSGSKLTYPVTFNGDKREVHLIGEAIFDVRHNAEQPFYVVTNDYDIKVLGTVFNVSSYEDDSYTSTALERGSVEIKYQGNSIFGKSRIKIKPGTLAVYNSKVKGMKTSKVDVAKYMAWRDGKFIFKKQRMDLIIKKLSRYYNVNISIESEELKSQTFSGHLDLKESIEKVIEVIKQSTDLKYKIENGKFVIN</sequence>
<evidence type="ECO:0000259" key="3">
    <source>
        <dbReference type="Pfam" id="PF16344"/>
    </source>
</evidence>
<evidence type="ECO:0000256" key="1">
    <source>
        <dbReference type="SAM" id="Phobius"/>
    </source>
</evidence>
<dbReference type="Gene3D" id="3.55.50.30">
    <property type="match status" value="1"/>
</dbReference>
<dbReference type="GO" id="GO:0016989">
    <property type="term" value="F:sigma factor antagonist activity"/>
    <property type="evidence" value="ECO:0007669"/>
    <property type="project" value="TreeGrafter"/>
</dbReference>
<accession>A0A554VEP0</accession>
<evidence type="ECO:0000259" key="2">
    <source>
        <dbReference type="Pfam" id="PF04773"/>
    </source>
</evidence>
<dbReference type="FunFam" id="2.60.120.1440:FF:000001">
    <property type="entry name" value="Putative anti-sigma factor"/>
    <property type="match status" value="1"/>
</dbReference>
<feature type="transmembrane region" description="Helical" evidence="1">
    <location>
        <begin position="30"/>
        <end position="49"/>
    </location>
</feature>
<keyword evidence="1" id="KW-0472">Membrane</keyword>
<protein>
    <submittedName>
        <fullName evidence="4">DUF4974 domain-containing protein</fullName>
    </submittedName>
</protein>
<dbReference type="InterPro" id="IPR006860">
    <property type="entry name" value="FecR"/>
</dbReference>
<dbReference type="Proteomes" id="UP000318833">
    <property type="component" value="Unassembled WGS sequence"/>
</dbReference>
<gene>
    <name evidence="4" type="ORF">FOF46_22515</name>
</gene>
<evidence type="ECO:0000313" key="5">
    <source>
        <dbReference type="Proteomes" id="UP000318833"/>
    </source>
</evidence>
<dbReference type="OrthoDB" id="704021at2"/>
<dbReference type="AlphaFoldDB" id="A0A554VEP0"/>
<organism evidence="4 5">
    <name type="scientific">Aquimarina algiphila</name>
    <dbReference type="NCBI Taxonomy" id="2047982"/>
    <lineage>
        <taxon>Bacteria</taxon>
        <taxon>Pseudomonadati</taxon>
        <taxon>Bacteroidota</taxon>
        <taxon>Flavobacteriia</taxon>
        <taxon>Flavobacteriales</taxon>
        <taxon>Flavobacteriaceae</taxon>
        <taxon>Aquimarina</taxon>
    </lineage>
</organism>
<proteinExistence type="predicted"/>
<comment type="caution">
    <text evidence="4">The sequence shown here is derived from an EMBL/GenBank/DDBJ whole genome shotgun (WGS) entry which is preliminary data.</text>
</comment>
<name>A0A554VEP0_9FLAO</name>
<dbReference type="PANTHER" id="PTHR30273:SF2">
    <property type="entry name" value="PROTEIN FECR"/>
    <property type="match status" value="1"/>
</dbReference>